<reference evidence="2" key="1">
    <citation type="journal article" date="2021" name="PeerJ">
        <title>Extensive microbial diversity within the chicken gut microbiome revealed by metagenomics and culture.</title>
        <authorList>
            <person name="Gilroy R."/>
            <person name="Ravi A."/>
            <person name="Getino M."/>
            <person name="Pursley I."/>
            <person name="Horton D.L."/>
            <person name="Alikhan N.F."/>
            <person name="Baker D."/>
            <person name="Gharbi K."/>
            <person name="Hall N."/>
            <person name="Watson M."/>
            <person name="Adriaenssens E.M."/>
            <person name="Foster-Nyarko E."/>
            <person name="Jarju S."/>
            <person name="Secka A."/>
            <person name="Antonio M."/>
            <person name="Oren A."/>
            <person name="Chaudhuri R.R."/>
            <person name="La Ragione R."/>
            <person name="Hildebrand F."/>
            <person name="Pallen M.J."/>
        </authorList>
    </citation>
    <scope>NUCLEOTIDE SEQUENCE</scope>
    <source>
        <strain evidence="2">ChiW7-2402</strain>
    </source>
</reference>
<reference evidence="2" key="2">
    <citation type="submission" date="2021-04" db="EMBL/GenBank/DDBJ databases">
        <authorList>
            <person name="Gilroy R."/>
        </authorList>
    </citation>
    <scope>NUCLEOTIDE SEQUENCE</scope>
    <source>
        <strain evidence="2">ChiW7-2402</strain>
    </source>
</reference>
<name>A0A9D2JZ32_9FIRM</name>
<proteinExistence type="predicted"/>
<comment type="caution">
    <text evidence="2">The sequence shown here is derived from an EMBL/GenBank/DDBJ whole genome shotgun (WGS) entry which is preliminary data.</text>
</comment>
<evidence type="ECO:0000256" key="1">
    <source>
        <dbReference type="SAM" id="SignalP"/>
    </source>
</evidence>
<protein>
    <submittedName>
        <fullName evidence="2">Uncharacterized protein</fullName>
    </submittedName>
</protein>
<sequence length="2133" mass="231895">MMKNNRTFKALTFTLAAAALSGAIACAACSNDTYLPDDPPYDFENPVEELPEYDSSIALDGVLDESRYSDLKWLETQYSDANVKVNVKSAAFLGEKGIFMLFDVDDPAVFVNPDRSGSWNSGIELYLARPGVTSLEGEAWEIDLTPGLDQVATRLQLGGAFQSMHTAEDETPIMRSQGKGGEVGATGSTGYTIEAFFPYAFLGTEREDLAYINMNTVLLRTYNYEDPQNRLWYNFGEESKSGYSWSDPESWWKFDENGLVCYTVTAETDGNGSLTAKTFNVLEHEALEIAISPKDGYRLKSITVDGEDRTAEVYIENGRSMLRIENILSDLTVRAEFAELPAVTHTLSGKLTLFGEELTAEQAASLSLIVNCGGAVYECAIDEKGSYLADIPEGEYTAVLSKEDGFVLAELDGDLTADRVLDIDMTDTLSADILTGKENFVKLFEETKISNTAGQLYDNKDHNESYVAPSVIESSFYAPGIADCGDGVRFGFRIYLKNENGGGAFTVADVVIGKTAGNWYLDIGYDLRSRQRNEYRLNEEQIAAVAAGSFKVLVVKEGAQHRLYAQNGTAYDLAAVYTDDDASMVSFSTIDLLVHNPDGKGTGEFGMRGTRVYANYAAEMTESELIASLVDCSIRFKPQVTAKDASVEIEYDYYSVGDSVSFTVTVSDPLLEAKQVTVNGEEIQGTDGAYTYIIPEYAAGLDIRVVCGLLDGLYLPEVEDGGATVEGLGDVYRAGETLTFTVTGSNYVKIVGVRVNGELLSAEGNTYTYQIPEGSEELVIFVETETLAQKTEGEGDFSVNFSQATQSDVQGTLLLNPELLAPTVIEANFYAPNLPQMVANNIRFGLRMYLLNAEGGGEFTVADVVIARANGSWWLDAGYDLRNTNLPVRQLYKLSTRQIAAAADGQLKILIVKDGASHRVYAQDGDIFEFAVEYVDDDATMVTFDSIVLLVNNSTAAKGIGKFGMHGVCMYSGYHENMDDEALVAMFADSKVGLAVDLKANDAEALGLKASYAAGETLQFTAAAADDLHEIDEVTINGERIDAKEGVYSWTVPEDATALEIKITIKVKDGILIPEVSSGAATVYGLKEYYKAGETVTFSAATDKFHAVTGAIVNGSSITMTAGTFRYVTKETDRTLDIVIQTITLAAEYTGKADIIKNFKDIEPSEDANHLLQGALYSCSDNGNRLPSPSVIVSSLYLEGFEDIRENGTRFGLRIYNRKAGSNTNEFAFDVILARQDDVWCLDMGSNNIIYDKVTPETHYPLSSAQLNALKAGELQIAILQNGSTYSLYALDGNVFEFVESFTCKNGAASVSAIDLVVNNALVALQRSGDHEFGVKDMTVYGDHSTSMDAEEVIDFFLERDVALNATAAAGEGVTVNGLKNSYMPGETVEFTLTTEKFYEVASVKVNGEEITASGGKYSYTLPADATSVNIEVTTTQTAVVYEGKDLSANFSAQGEVTSIGGAFGYDANRPNIENAVITFAISAPDIGNIGANSVKFGIRIYTLNAENKGDAVADVVIGRHNGNWYVDVGLDFRSNWEQKYQLTTEQVNDVAKGAFTLAVVKEGQTYRVYALSEDTYEYVDSFTATSSNVNLRTIDLLCYNGQTQIVTSGEFGVKEMTVYSGYSGYTGAQSDSELLAFLVDGKIGYRASVSAGKGVTVNELKNSYMPGETVVFTLTTEKFYEVASVKVNGEEITASGGKYSYTLPENATSVNIEVTTTQTAVVYEGKDNFSKNFNDTKISNTAGQLYNNNDNGGTFLAPAVFDANFYAPQINSIPDNVRFGFRIYLKNAQGGGAFTVADVVIGKTSGNWYLDIGYDLRGTQRNNYRLSNEQIQSVAEGTFKVIVVKNGTEHRLYAQNGDHFEYVASYTDDDATMVSFNTIDLLVHNSEGKGVGEYGVHDMTVYGEYDATMSDSELLAFLVDGKIGYREYAGKGDDVTVKDFSDISSNGLKLVGPIYDKGDHGGIYLDKSVIEAHFTIPSIKSIQGDLNVGFRIYATDHNNTNKGWPDIILGRRDGNWYLNIGNGIGNSVISTAYQLSEWQIDAVEKGDLTILVVNDGIRHALYAIDEGGFEKVKEYSDSNAAMITFKSIDFLAWNGANGTGTCGFTGLTVYGNFDETLSDEELVELFAGSNAE</sequence>
<keyword evidence="1" id="KW-0732">Signal</keyword>
<dbReference type="PROSITE" id="PS51257">
    <property type="entry name" value="PROKAR_LIPOPROTEIN"/>
    <property type="match status" value="1"/>
</dbReference>
<evidence type="ECO:0000313" key="3">
    <source>
        <dbReference type="Proteomes" id="UP000824102"/>
    </source>
</evidence>
<feature type="signal peptide" evidence="1">
    <location>
        <begin position="1"/>
        <end position="27"/>
    </location>
</feature>
<evidence type="ECO:0000313" key="2">
    <source>
        <dbReference type="EMBL" id="HIZ72980.1"/>
    </source>
</evidence>
<feature type="chain" id="PRO_5038381853" evidence="1">
    <location>
        <begin position="28"/>
        <end position="2133"/>
    </location>
</feature>
<gene>
    <name evidence="2" type="ORF">H9964_05325</name>
</gene>
<organism evidence="2 3">
    <name type="scientific">Candidatus Gallimonas intestinavium</name>
    <dbReference type="NCBI Taxonomy" id="2838603"/>
    <lineage>
        <taxon>Bacteria</taxon>
        <taxon>Bacillati</taxon>
        <taxon>Bacillota</taxon>
        <taxon>Clostridia</taxon>
        <taxon>Candidatus Gallimonas</taxon>
    </lineage>
</organism>
<dbReference type="Proteomes" id="UP000824102">
    <property type="component" value="Unassembled WGS sequence"/>
</dbReference>
<accession>A0A9D2JZ32</accession>
<dbReference type="EMBL" id="DXBB01000074">
    <property type="protein sequence ID" value="HIZ72980.1"/>
    <property type="molecule type" value="Genomic_DNA"/>
</dbReference>